<evidence type="ECO:0000313" key="2">
    <source>
        <dbReference type="Proteomes" id="UP000003460"/>
    </source>
</evidence>
<dbReference type="EMBL" id="ACIJ02000023">
    <property type="protein sequence ID" value="EEX70864.1"/>
    <property type="molecule type" value="Genomic_DNA"/>
</dbReference>
<keyword evidence="2" id="KW-1185">Reference proteome</keyword>
<accession>C9LIP7</accession>
<comment type="caution">
    <text evidence="1">The sequence shown here is derived from an EMBL/GenBank/DDBJ whole genome shotgun (WGS) entry which is preliminary data.</text>
</comment>
<dbReference type="AlphaFoldDB" id="C9LIP7"/>
<name>C9LIP7_9BACT</name>
<gene>
    <name evidence="1" type="ORF">GCWU000325_02106</name>
</gene>
<dbReference type="HOGENOM" id="CLU_3237889_0_0_10"/>
<sequence length="43" mass="4644">MRGEVGKMRGDDSLLGFSVIENQTESAADGAEKCDQRTCCGDY</sequence>
<dbReference type="Proteomes" id="UP000003460">
    <property type="component" value="Unassembled WGS sequence"/>
</dbReference>
<proteinExistence type="predicted"/>
<evidence type="ECO:0000313" key="1">
    <source>
        <dbReference type="EMBL" id="EEX70864.1"/>
    </source>
</evidence>
<protein>
    <submittedName>
        <fullName evidence="1">Uncharacterized protein</fullName>
    </submittedName>
</protein>
<organism evidence="1 2">
    <name type="scientific">Alloprevotella tannerae ATCC 51259</name>
    <dbReference type="NCBI Taxonomy" id="626522"/>
    <lineage>
        <taxon>Bacteria</taxon>
        <taxon>Pseudomonadati</taxon>
        <taxon>Bacteroidota</taxon>
        <taxon>Bacteroidia</taxon>
        <taxon>Bacteroidales</taxon>
        <taxon>Prevotellaceae</taxon>
        <taxon>Alloprevotella</taxon>
    </lineage>
</organism>
<dbReference type="STRING" id="626522.GCWU000325_02106"/>
<reference evidence="1" key="1">
    <citation type="submission" date="2009-09" db="EMBL/GenBank/DDBJ databases">
        <authorList>
            <person name="Weinstock G."/>
            <person name="Sodergren E."/>
            <person name="Clifton S."/>
            <person name="Fulton L."/>
            <person name="Fulton B."/>
            <person name="Courtney L."/>
            <person name="Fronick C."/>
            <person name="Harrison M."/>
            <person name="Strong C."/>
            <person name="Farmer C."/>
            <person name="Delahaunty K."/>
            <person name="Markovic C."/>
            <person name="Hall O."/>
            <person name="Minx P."/>
            <person name="Tomlinson C."/>
            <person name="Mitreva M."/>
            <person name="Nelson J."/>
            <person name="Hou S."/>
            <person name="Wollam A."/>
            <person name="Pepin K.H."/>
            <person name="Johnson M."/>
            <person name="Bhonagiri V."/>
            <person name="Nash W.E."/>
            <person name="Warren W."/>
            <person name="Chinwalla A."/>
            <person name="Mardis E.R."/>
            <person name="Wilson R.K."/>
        </authorList>
    </citation>
    <scope>NUCLEOTIDE SEQUENCE [LARGE SCALE GENOMIC DNA]</scope>
    <source>
        <strain evidence="1">ATCC 51259</strain>
    </source>
</reference>